<keyword evidence="1" id="KW-0732">Signal</keyword>
<gene>
    <name evidence="2" type="ORF">GTW20_04690</name>
</gene>
<dbReference type="AlphaFoldDB" id="A0A7K2INQ1"/>
<dbReference type="Proteomes" id="UP000467124">
    <property type="component" value="Unassembled WGS sequence"/>
</dbReference>
<organism evidence="2 3">
    <name type="scientific">Nocardiopsis alba</name>
    <dbReference type="NCBI Taxonomy" id="53437"/>
    <lineage>
        <taxon>Bacteria</taxon>
        <taxon>Bacillati</taxon>
        <taxon>Actinomycetota</taxon>
        <taxon>Actinomycetes</taxon>
        <taxon>Streptosporangiales</taxon>
        <taxon>Nocardiopsidaceae</taxon>
        <taxon>Nocardiopsis</taxon>
    </lineage>
</organism>
<evidence type="ECO:0000313" key="3">
    <source>
        <dbReference type="Proteomes" id="UP000467124"/>
    </source>
</evidence>
<evidence type="ECO:0000256" key="1">
    <source>
        <dbReference type="SAM" id="SignalP"/>
    </source>
</evidence>
<evidence type="ECO:0008006" key="4">
    <source>
        <dbReference type="Google" id="ProtNLM"/>
    </source>
</evidence>
<reference evidence="2 3" key="1">
    <citation type="journal article" date="2019" name="Nat. Commun.">
        <title>The antimicrobial potential of Streptomyces from insect microbiomes.</title>
        <authorList>
            <person name="Chevrette M.G."/>
            <person name="Carlson C.M."/>
            <person name="Ortega H.E."/>
            <person name="Thomas C."/>
            <person name="Ananiev G.E."/>
            <person name="Barns K.J."/>
            <person name="Book A.J."/>
            <person name="Cagnazzo J."/>
            <person name="Carlos C."/>
            <person name="Flanigan W."/>
            <person name="Grubbs K.J."/>
            <person name="Horn H.A."/>
            <person name="Hoffmann F.M."/>
            <person name="Klassen J.L."/>
            <person name="Knack J.J."/>
            <person name="Lewin G.R."/>
            <person name="McDonald B.R."/>
            <person name="Muller L."/>
            <person name="Melo W.G.P."/>
            <person name="Pinto-Tomas A.A."/>
            <person name="Schmitz A."/>
            <person name="Wendt-Pienkowski E."/>
            <person name="Wildman S."/>
            <person name="Zhao M."/>
            <person name="Zhang F."/>
            <person name="Bugni T.S."/>
            <person name="Andes D.R."/>
            <person name="Pupo M.T."/>
            <person name="Currie C.R."/>
        </authorList>
    </citation>
    <scope>NUCLEOTIDE SEQUENCE [LARGE SCALE GENOMIC DNA]</scope>
    <source>
        <strain evidence="2 3">SID5840</strain>
    </source>
</reference>
<comment type="caution">
    <text evidence="2">The sequence shown here is derived from an EMBL/GenBank/DDBJ whole genome shotgun (WGS) entry which is preliminary data.</text>
</comment>
<evidence type="ECO:0000313" key="2">
    <source>
        <dbReference type="EMBL" id="MYR31583.1"/>
    </source>
</evidence>
<proteinExistence type="predicted"/>
<name>A0A7K2INQ1_9ACTN</name>
<sequence>MKLGNKIAASTATAALALGGLTLMATPAQAGLVTLCSGHGGAVTLPTDLKVPAGASCFLDGTSIKGDVTVEGGANLHIIGGSIEGEVSVADDAYFDASDSVVDGDVVSDGAYGTYLEDGTSVAALRAQAAEGAANDGFTFVVDSSAASVDATAGELYINGSRVAGPVNADGAVYADIYDSVVRGALTVAGTEQGGILCDSEVLGDATYRDASGPVAVGAGDNDTYCASLNYIDGDLSVTGISGGAYIDDNIVGGDLVAENNTPTAQIGDNNRVRGSVITQEVAMRALAAEVTADFEAHEAELEDQVEEARAKTIEEAMEAGPAF</sequence>
<accession>A0A7K2INQ1</accession>
<dbReference type="EMBL" id="WWHY01000001">
    <property type="protein sequence ID" value="MYR31583.1"/>
    <property type="molecule type" value="Genomic_DNA"/>
</dbReference>
<dbReference type="RefSeq" id="WP_017533784.1">
    <property type="nucleotide sequence ID" value="NZ_JBEXQO010000013.1"/>
</dbReference>
<feature type="signal peptide" evidence="1">
    <location>
        <begin position="1"/>
        <end position="30"/>
    </location>
</feature>
<feature type="chain" id="PRO_5029546503" description="Polymer-forming cytoskeletal family protein" evidence="1">
    <location>
        <begin position="31"/>
        <end position="324"/>
    </location>
</feature>
<protein>
    <recommendedName>
        <fullName evidence="4">Polymer-forming cytoskeletal family protein</fullName>
    </recommendedName>
</protein>